<evidence type="ECO:0000313" key="3">
    <source>
        <dbReference type="Proteomes" id="UP000006757"/>
    </source>
</evidence>
<gene>
    <name evidence="2" type="ORF">A1Q2_07800</name>
</gene>
<dbReference type="Proteomes" id="UP000006757">
    <property type="component" value="Unassembled WGS sequence"/>
</dbReference>
<organism evidence="2 3">
    <name type="scientific">Trichosporon asahii var. asahii (strain CBS 8904)</name>
    <name type="common">Yeast</name>
    <dbReference type="NCBI Taxonomy" id="1220162"/>
    <lineage>
        <taxon>Eukaryota</taxon>
        <taxon>Fungi</taxon>
        <taxon>Dikarya</taxon>
        <taxon>Basidiomycota</taxon>
        <taxon>Agaricomycotina</taxon>
        <taxon>Tremellomycetes</taxon>
        <taxon>Trichosporonales</taxon>
        <taxon>Trichosporonaceae</taxon>
        <taxon>Trichosporon</taxon>
    </lineage>
</organism>
<feature type="region of interest" description="Disordered" evidence="1">
    <location>
        <begin position="68"/>
        <end position="92"/>
    </location>
</feature>
<dbReference type="HOGENOM" id="CLU_1587661_0_0_1"/>
<dbReference type="EMBL" id="AMBO01000400">
    <property type="protein sequence ID" value="EKC98003.1"/>
    <property type="molecule type" value="Genomic_DNA"/>
</dbReference>
<feature type="compositionally biased region" description="Low complexity" evidence="1">
    <location>
        <begin position="73"/>
        <end position="82"/>
    </location>
</feature>
<dbReference type="eggNOG" id="KOG1625">
    <property type="taxonomic scope" value="Eukaryota"/>
</dbReference>
<protein>
    <submittedName>
        <fullName evidence="2">Alpha DNA polymerase</fullName>
    </submittedName>
</protein>
<sequence>MTTADDGARADLTRCFKGAVSEHEDVMAESQDLFFKYEAFLMSRPSGLRQKLSKFNLDVARELRKEIQRESQSKASKAASSANNGDTKVAGVRRKNAAVADLGGFLDGLSTPVKKRNVATQLSNTSNNANVPSPSSMSTPHRTPTGPIPTASSYRPSGPSRLAVPVSTPLGKDGIAPSSPVSGAESPNG</sequence>
<proteinExistence type="predicted"/>
<keyword evidence="3" id="KW-1185">Reference proteome</keyword>
<reference evidence="2 3" key="1">
    <citation type="journal article" date="2012" name="Eukaryot. Cell">
        <title>Genome sequence of the Trichosporon asahii environmental strain CBS 8904.</title>
        <authorList>
            <person name="Yang R.Y."/>
            <person name="Li H.T."/>
            <person name="Zhu H."/>
            <person name="Zhou G.P."/>
            <person name="Wang M."/>
            <person name="Wang L."/>
        </authorList>
    </citation>
    <scope>NUCLEOTIDE SEQUENCE [LARGE SCALE GENOMIC DNA]</scope>
    <source>
        <strain evidence="2 3">CBS 8904</strain>
    </source>
</reference>
<feature type="compositionally biased region" description="Polar residues" evidence="1">
    <location>
        <begin position="179"/>
        <end position="189"/>
    </location>
</feature>
<comment type="caution">
    <text evidence="2">The sequence shown here is derived from an EMBL/GenBank/DDBJ whole genome shotgun (WGS) entry which is preliminary data.</text>
</comment>
<evidence type="ECO:0000256" key="1">
    <source>
        <dbReference type="SAM" id="MobiDB-lite"/>
    </source>
</evidence>
<dbReference type="AlphaFoldDB" id="K1W8M9"/>
<feature type="compositionally biased region" description="Polar residues" evidence="1">
    <location>
        <begin position="120"/>
        <end position="142"/>
    </location>
</feature>
<feature type="region of interest" description="Disordered" evidence="1">
    <location>
        <begin position="120"/>
        <end position="189"/>
    </location>
</feature>
<evidence type="ECO:0000313" key="2">
    <source>
        <dbReference type="EMBL" id="EKC98003.1"/>
    </source>
</evidence>
<dbReference type="InParanoid" id="K1W8M9"/>
<accession>K1W8M9</accession>
<name>K1W8M9_TRIAC</name>
<dbReference type="STRING" id="1220162.K1W8M9"/>